<accession>A0A0N7LZP7</accession>
<evidence type="ECO:0000256" key="1">
    <source>
        <dbReference type="SAM" id="SignalP"/>
    </source>
</evidence>
<dbReference type="CDD" id="cd14789">
    <property type="entry name" value="Tiki"/>
    <property type="match status" value="1"/>
</dbReference>
<feature type="signal peptide" evidence="1">
    <location>
        <begin position="1"/>
        <end position="27"/>
    </location>
</feature>
<keyword evidence="1" id="KW-0732">Signal</keyword>
<gene>
    <name evidence="2" type="ORF">TRM7557_01795</name>
</gene>
<dbReference type="PANTHER" id="PTHR40590">
    <property type="entry name" value="CYTOPLASMIC PROTEIN-RELATED"/>
    <property type="match status" value="1"/>
</dbReference>
<dbReference type="EMBL" id="CYSD01000028">
    <property type="protein sequence ID" value="CUH78257.1"/>
    <property type="molecule type" value="Genomic_DNA"/>
</dbReference>
<protein>
    <submittedName>
        <fullName evidence="2">TraB family protein</fullName>
    </submittedName>
</protein>
<reference evidence="2 3" key="1">
    <citation type="submission" date="2015-09" db="EMBL/GenBank/DDBJ databases">
        <authorList>
            <consortium name="Swine Surveillance"/>
        </authorList>
    </citation>
    <scope>NUCLEOTIDE SEQUENCE [LARGE SCALE GENOMIC DNA]</scope>
    <source>
        <strain evidence="2 3">CECT 7557</strain>
    </source>
</reference>
<dbReference type="InterPro" id="IPR002816">
    <property type="entry name" value="TraB/PrgY/GumN_fam"/>
</dbReference>
<dbReference type="STRING" id="928856.SAMN04488049_11839"/>
<dbReference type="Pfam" id="PF01963">
    <property type="entry name" value="TraB_PrgY_gumN"/>
    <property type="match status" value="1"/>
</dbReference>
<sequence length="337" mass="37958">MRRTAKFLSFALLLGALQMALPTAAEARCQGRDLRADLSPELRQRLTSDAARVPYSEGNHWIARKGDRTLHVVGTQHSGDPRMGRVMRQLRPVIRDMDLVLLEVTAAQIATHPEFDDDPSQAQYFLLPEGQRLDQLMSKSDWQFLLPQLLRTGFAPEAALQLQPWVIGDMIGPDGCLPRGIGRRRGLDDRIERQAHRAKVPVAGLEDTNAGLAALSAMPLRDQARMLLLDLRSQTDHNSLAHTQSAAYFQERLTEGRILMTWALYGDLDVSRKEVRRLLRAMDREILDGRNRAWMKQLARHKDRKILMAVGAAHLPGEVGMLNLLDRAGWSLSRASF</sequence>
<dbReference type="RefSeq" id="WP_074942144.1">
    <property type="nucleotide sequence ID" value="NZ_CYSD01000028.1"/>
</dbReference>
<evidence type="ECO:0000313" key="3">
    <source>
        <dbReference type="Proteomes" id="UP000052022"/>
    </source>
</evidence>
<feature type="chain" id="PRO_5006015730" evidence="1">
    <location>
        <begin position="28"/>
        <end position="337"/>
    </location>
</feature>
<dbReference type="PANTHER" id="PTHR40590:SF1">
    <property type="entry name" value="CYTOPLASMIC PROTEIN"/>
    <property type="match status" value="1"/>
</dbReference>
<proteinExistence type="predicted"/>
<dbReference type="AlphaFoldDB" id="A0A0N7LZP7"/>
<evidence type="ECO:0000313" key="2">
    <source>
        <dbReference type="EMBL" id="CUH78257.1"/>
    </source>
</evidence>
<name>A0A0N7LZP7_9RHOB</name>
<dbReference type="InterPro" id="IPR047111">
    <property type="entry name" value="YbaP-like"/>
</dbReference>
<keyword evidence="3" id="KW-1185">Reference proteome</keyword>
<organism evidence="2 3">
    <name type="scientific">Tritonibacter multivorans</name>
    <dbReference type="NCBI Taxonomy" id="928856"/>
    <lineage>
        <taxon>Bacteria</taxon>
        <taxon>Pseudomonadati</taxon>
        <taxon>Pseudomonadota</taxon>
        <taxon>Alphaproteobacteria</taxon>
        <taxon>Rhodobacterales</taxon>
        <taxon>Paracoccaceae</taxon>
        <taxon>Tritonibacter</taxon>
    </lineage>
</organism>
<dbReference type="Proteomes" id="UP000052022">
    <property type="component" value="Unassembled WGS sequence"/>
</dbReference>